<evidence type="ECO:0000256" key="1">
    <source>
        <dbReference type="SAM" id="Phobius"/>
    </source>
</evidence>
<name>A0A9P0QF02_ACAOB</name>
<dbReference type="EMBL" id="CAKOFQ010009852">
    <property type="protein sequence ID" value="CAH2018623.1"/>
    <property type="molecule type" value="Genomic_DNA"/>
</dbReference>
<gene>
    <name evidence="2" type="ORF">ACAOBT_LOCUS36723</name>
</gene>
<sequence length="238" mass="27367">MFYMNDMKLLAESKQQLTSLITTVKLFSNSICMEFGLERCATVNASKGRIINMGEIINDIEEFDEGDSGDIGLLTQNQSLNPASQSLRKPKPFLKGKKASKIQQQQKYWITLNKNSRLWLKNSDGIRKATQDVNTIVFSRSERSFYKNLESEDHEIETLQENKVPTPDAMKTFWEKTWGNHVIHNNNNSNNNNNNNNYNIIIIYNNSNNNNNNCNNNNNYNIIIIIIIIIITIIQMAV</sequence>
<reference evidence="2" key="1">
    <citation type="submission" date="2022-03" db="EMBL/GenBank/DDBJ databases">
        <authorList>
            <person name="Sayadi A."/>
        </authorList>
    </citation>
    <scope>NUCLEOTIDE SEQUENCE</scope>
</reference>
<evidence type="ECO:0000313" key="3">
    <source>
        <dbReference type="Proteomes" id="UP001152888"/>
    </source>
</evidence>
<keyword evidence="3" id="KW-1185">Reference proteome</keyword>
<dbReference type="Proteomes" id="UP001152888">
    <property type="component" value="Unassembled WGS sequence"/>
</dbReference>
<organism evidence="2 3">
    <name type="scientific">Acanthoscelides obtectus</name>
    <name type="common">Bean weevil</name>
    <name type="synonym">Bruchus obtectus</name>
    <dbReference type="NCBI Taxonomy" id="200917"/>
    <lineage>
        <taxon>Eukaryota</taxon>
        <taxon>Metazoa</taxon>
        <taxon>Ecdysozoa</taxon>
        <taxon>Arthropoda</taxon>
        <taxon>Hexapoda</taxon>
        <taxon>Insecta</taxon>
        <taxon>Pterygota</taxon>
        <taxon>Neoptera</taxon>
        <taxon>Endopterygota</taxon>
        <taxon>Coleoptera</taxon>
        <taxon>Polyphaga</taxon>
        <taxon>Cucujiformia</taxon>
        <taxon>Chrysomeloidea</taxon>
        <taxon>Chrysomelidae</taxon>
        <taxon>Bruchinae</taxon>
        <taxon>Bruchini</taxon>
        <taxon>Acanthoscelides</taxon>
    </lineage>
</organism>
<dbReference type="AlphaFoldDB" id="A0A9P0QF02"/>
<dbReference type="OrthoDB" id="6781963at2759"/>
<accession>A0A9P0QF02</accession>
<proteinExistence type="predicted"/>
<keyword evidence="1" id="KW-0472">Membrane</keyword>
<protein>
    <recommendedName>
        <fullName evidence="4">Reverse transcriptase domain-containing protein</fullName>
    </recommendedName>
</protein>
<evidence type="ECO:0000313" key="2">
    <source>
        <dbReference type="EMBL" id="CAH2018623.1"/>
    </source>
</evidence>
<evidence type="ECO:0008006" key="4">
    <source>
        <dbReference type="Google" id="ProtNLM"/>
    </source>
</evidence>
<feature type="transmembrane region" description="Helical" evidence="1">
    <location>
        <begin position="220"/>
        <end position="237"/>
    </location>
</feature>
<keyword evidence="1" id="KW-1133">Transmembrane helix</keyword>
<comment type="caution">
    <text evidence="2">The sequence shown here is derived from an EMBL/GenBank/DDBJ whole genome shotgun (WGS) entry which is preliminary data.</text>
</comment>
<keyword evidence="1" id="KW-0812">Transmembrane</keyword>